<dbReference type="GO" id="GO:0016811">
    <property type="term" value="F:hydrolase activity, acting on carbon-nitrogen (but not peptide) bonds, in linear amides"/>
    <property type="evidence" value="ECO:0007669"/>
    <property type="project" value="InterPro"/>
</dbReference>
<sequence length="307" mass="34280">MKKINKEILYFEHSPNNKPVEKVDQNEWFEVETQMNRGPDSDLIPAELRDIYNQHRSDSMPTDRGNPTSGCIWINDTKAGEMLSVDIGEINPIEIGWTRYSGSTGALPSYLGPSQVGEVFKVCKISEGKIVWNKKLSIPIKPMLGVVGVAPERETKHNGWAAEWGGNFDIQEITNGATVMLPVFHDGALLHIGDMHAIQGDGEICGGGGIETGGKVKLRCNSSIKPKSMTWPRIENETHIMATAQGKPAEDAFRLGLQEMILWMEESYSIDKKEAFMLLAQILEARVTQFVNPTYTYLLKVNKKYLV</sequence>
<reference evidence="1" key="1">
    <citation type="submission" date="2018-05" db="EMBL/GenBank/DDBJ databases">
        <authorList>
            <person name="Lanie J.A."/>
            <person name="Ng W.-L."/>
            <person name="Kazmierczak K.M."/>
            <person name="Andrzejewski T.M."/>
            <person name="Davidsen T.M."/>
            <person name="Wayne K.J."/>
            <person name="Tettelin H."/>
            <person name="Glass J.I."/>
            <person name="Rusch D."/>
            <person name="Podicherti R."/>
            <person name="Tsui H.-C.T."/>
            <person name="Winkler M.E."/>
        </authorList>
    </citation>
    <scope>NUCLEOTIDE SEQUENCE</scope>
</reference>
<dbReference type="InterPro" id="IPR004304">
    <property type="entry name" value="FmdA_AmdA"/>
</dbReference>
<dbReference type="Gene3D" id="3.10.28.20">
    <property type="entry name" value="Acetamidase/Formamidase-like domains"/>
    <property type="match status" value="1"/>
</dbReference>
<dbReference type="AlphaFoldDB" id="A0A382C0P6"/>
<dbReference type="SUPFAM" id="SSF141130">
    <property type="entry name" value="Acetamidase/Formamidase-like"/>
    <property type="match status" value="1"/>
</dbReference>
<dbReference type="EMBL" id="UINC01032142">
    <property type="protein sequence ID" value="SVB19311.1"/>
    <property type="molecule type" value="Genomic_DNA"/>
</dbReference>
<evidence type="ECO:0000313" key="1">
    <source>
        <dbReference type="EMBL" id="SVB19311.1"/>
    </source>
</evidence>
<dbReference type="PANTHER" id="PTHR31891">
    <property type="entry name" value="FORMAMIDASE C869.04-RELATED"/>
    <property type="match status" value="1"/>
</dbReference>
<organism evidence="1">
    <name type="scientific">marine metagenome</name>
    <dbReference type="NCBI Taxonomy" id="408172"/>
    <lineage>
        <taxon>unclassified sequences</taxon>
        <taxon>metagenomes</taxon>
        <taxon>ecological metagenomes</taxon>
    </lineage>
</organism>
<proteinExistence type="predicted"/>
<name>A0A382C0P6_9ZZZZ</name>
<dbReference type="PANTHER" id="PTHR31891:SF1">
    <property type="entry name" value="FORMAMIDASE C869.04-RELATED"/>
    <property type="match status" value="1"/>
</dbReference>
<gene>
    <name evidence="1" type="ORF">METZ01_LOCUS172165</name>
</gene>
<evidence type="ECO:0008006" key="2">
    <source>
        <dbReference type="Google" id="ProtNLM"/>
    </source>
</evidence>
<dbReference type="Gene3D" id="2.60.120.580">
    <property type="entry name" value="Acetamidase/Formamidase-like domains"/>
    <property type="match status" value="1"/>
</dbReference>
<accession>A0A382C0P6</accession>
<dbReference type="Pfam" id="PF03069">
    <property type="entry name" value="FmdA_AmdA"/>
    <property type="match status" value="1"/>
</dbReference>
<dbReference type="Gene3D" id="2.40.10.120">
    <property type="match status" value="1"/>
</dbReference>
<protein>
    <recommendedName>
        <fullName evidence="2">Acetamidase</fullName>
    </recommendedName>
</protein>